<dbReference type="GeneID" id="20173282"/>
<protein>
    <submittedName>
        <fullName evidence="2">Uncharacterized protein</fullName>
    </submittedName>
</protein>
<accession>W2R3Z7</accession>
<feature type="region of interest" description="Disordered" evidence="1">
    <location>
        <begin position="24"/>
        <end position="150"/>
    </location>
</feature>
<dbReference type="Proteomes" id="UP000018817">
    <property type="component" value="Unassembled WGS sequence"/>
</dbReference>
<dbReference type="RefSeq" id="XP_008894010.1">
    <property type="nucleotide sequence ID" value="XM_008895762.1"/>
</dbReference>
<reference evidence="3" key="1">
    <citation type="submission" date="2011-12" db="EMBL/GenBank/DDBJ databases">
        <authorList>
            <consortium name="The Broad Institute Genome Sequencing Platform"/>
            <person name="Russ C."/>
            <person name="Tyler B."/>
            <person name="Panabieres F."/>
            <person name="Shan W."/>
            <person name="Tripathy S."/>
            <person name="Grunwald N."/>
            <person name="Machado M."/>
            <person name="Young S.K."/>
            <person name="Zeng Q."/>
            <person name="Gargeya S."/>
            <person name="Fitzgerald M."/>
            <person name="Haas B."/>
            <person name="Abouelleil A."/>
            <person name="Alvarado L."/>
            <person name="Arachchi H.M."/>
            <person name="Berlin A."/>
            <person name="Chapman S.B."/>
            <person name="Gearin G."/>
            <person name="Goldberg J."/>
            <person name="Griggs A."/>
            <person name="Gujja S."/>
            <person name="Hansen M."/>
            <person name="Heiman D."/>
            <person name="Howarth C."/>
            <person name="Larimer J."/>
            <person name="Lui A."/>
            <person name="MacDonald P.J.P."/>
            <person name="McCowen C."/>
            <person name="Montmayeur A."/>
            <person name="Murphy C."/>
            <person name="Neiman D."/>
            <person name="Pearson M."/>
            <person name="Priest M."/>
            <person name="Roberts A."/>
            <person name="Saif S."/>
            <person name="Shea T."/>
            <person name="Sisk P."/>
            <person name="Stolte C."/>
            <person name="Sykes S."/>
            <person name="Wortman J."/>
            <person name="Nusbaum C."/>
            <person name="Birren B."/>
        </authorList>
    </citation>
    <scope>NUCLEOTIDE SEQUENCE [LARGE SCALE GENOMIC DNA]</scope>
    <source>
        <strain evidence="3">INRA-310</strain>
    </source>
</reference>
<dbReference type="VEuPathDB" id="FungiDB:PPTG_03084"/>
<evidence type="ECO:0000256" key="1">
    <source>
        <dbReference type="SAM" id="MobiDB-lite"/>
    </source>
</evidence>
<evidence type="ECO:0000313" key="3">
    <source>
        <dbReference type="Proteomes" id="UP000018817"/>
    </source>
</evidence>
<gene>
    <name evidence="2" type="ORF">PPTG_03084</name>
</gene>
<dbReference type="AlphaFoldDB" id="W2R3Z7"/>
<sequence length="197" mass="21588">MVDHPQYDPPKSILKHTAIVSNQIVKMSDRREDKNTAEEMPKGDEAEGSTKTKPIENAPEPPTAGQPLEDDQVCISEGGELFAEDVDSQVVVLPEVTTTTEDVTLEDIRTENDEDTAEEMPEGDETEGPTKTRPIENTQEPPTASRPLEDDQVCISEGGELFAEDVDNQMAVLPEVTTTTEDVKLEDIRIENDAPAA</sequence>
<organism evidence="2 3">
    <name type="scientific">Phytophthora nicotianae (strain INRA-310)</name>
    <name type="common">Phytophthora parasitica</name>
    <dbReference type="NCBI Taxonomy" id="761204"/>
    <lineage>
        <taxon>Eukaryota</taxon>
        <taxon>Sar</taxon>
        <taxon>Stramenopiles</taxon>
        <taxon>Oomycota</taxon>
        <taxon>Peronosporomycetes</taxon>
        <taxon>Peronosporales</taxon>
        <taxon>Peronosporaceae</taxon>
        <taxon>Phytophthora</taxon>
    </lineage>
</organism>
<feature type="compositionally biased region" description="Low complexity" evidence="1">
    <location>
        <begin position="90"/>
        <end position="102"/>
    </location>
</feature>
<feature type="compositionally biased region" description="Basic and acidic residues" evidence="1">
    <location>
        <begin position="27"/>
        <end position="54"/>
    </location>
</feature>
<feature type="compositionally biased region" description="Acidic residues" evidence="1">
    <location>
        <begin position="112"/>
        <end position="127"/>
    </location>
</feature>
<reference evidence="2 3" key="2">
    <citation type="submission" date="2013-11" db="EMBL/GenBank/DDBJ databases">
        <title>The Genome Sequence of Phytophthora parasitica INRA-310.</title>
        <authorList>
            <consortium name="The Broad Institute Genomics Platform"/>
            <person name="Russ C."/>
            <person name="Tyler B."/>
            <person name="Panabieres F."/>
            <person name="Shan W."/>
            <person name="Tripathy S."/>
            <person name="Grunwald N."/>
            <person name="Machado M."/>
            <person name="Johnson C.S."/>
            <person name="Arredondo F."/>
            <person name="Hong C."/>
            <person name="Coffey M."/>
            <person name="Young S.K."/>
            <person name="Zeng Q."/>
            <person name="Gargeya S."/>
            <person name="Fitzgerald M."/>
            <person name="Abouelleil A."/>
            <person name="Alvarado L."/>
            <person name="Chapman S.B."/>
            <person name="Gainer-Dewar J."/>
            <person name="Goldberg J."/>
            <person name="Griggs A."/>
            <person name="Gujja S."/>
            <person name="Hansen M."/>
            <person name="Howarth C."/>
            <person name="Imamovic A."/>
            <person name="Ireland A."/>
            <person name="Larimer J."/>
            <person name="McCowan C."/>
            <person name="Murphy C."/>
            <person name="Pearson M."/>
            <person name="Poon T.W."/>
            <person name="Priest M."/>
            <person name="Roberts A."/>
            <person name="Saif S."/>
            <person name="Shea T."/>
            <person name="Sykes S."/>
            <person name="Wortman J."/>
            <person name="Nusbaum C."/>
            <person name="Birren B."/>
        </authorList>
    </citation>
    <scope>NUCLEOTIDE SEQUENCE [LARGE SCALE GENOMIC DNA]</scope>
    <source>
        <strain evidence="2 3">INRA-310</strain>
    </source>
</reference>
<evidence type="ECO:0000313" key="2">
    <source>
        <dbReference type="EMBL" id="ETN19981.1"/>
    </source>
</evidence>
<name>W2R3Z7_PHYN3</name>
<dbReference type="EMBL" id="KI669564">
    <property type="protein sequence ID" value="ETN19981.1"/>
    <property type="molecule type" value="Genomic_DNA"/>
</dbReference>
<proteinExistence type="predicted"/>